<dbReference type="Proteomes" id="UP000540656">
    <property type="component" value="Unassembled WGS sequence"/>
</dbReference>
<name>A0A7Y9UPY1_9ACTN</name>
<gene>
    <name evidence="3" type="ORF">BJ980_001645</name>
</gene>
<feature type="region of interest" description="Disordered" evidence="1">
    <location>
        <begin position="157"/>
        <end position="228"/>
    </location>
</feature>
<evidence type="ECO:0000259" key="2">
    <source>
        <dbReference type="Pfam" id="PF02120"/>
    </source>
</evidence>
<dbReference type="CDD" id="cd17470">
    <property type="entry name" value="T3SS_Flik_C"/>
    <property type="match status" value="1"/>
</dbReference>
<feature type="compositionally biased region" description="Low complexity" evidence="1">
    <location>
        <begin position="192"/>
        <end position="228"/>
    </location>
</feature>
<evidence type="ECO:0000313" key="3">
    <source>
        <dbReference type="EMBL" id="NYG58722.1"/>
    </source>
</evidence>
<dbReference type="Gene3D" id="3.30.750.140">
    <property type="match status" value="1"/>
</dbReference>
<sequence length="417" mass="40731">MTLMPMLPPTTSPAAPLSAEAGIGSGEAANSFAALLTGLLAPGGSIPVITSPVGTAPAPGPVQIGLGAVGPPATDGPGDLVVPTAPDALEAGVPDDSEIVPGAPGAVAPGMPTAPGTPGVLNAAAVAASFLTGTSSLPVAVVPGAAVPVVPGSATLASAGAGETSQPDLTAPTHAGQDDPLARVAGQVSSETTASPAPGAGDPAGPPTLLAASSSTASSGSNGTVATPAVTAPANATAPATTSQPNPVTTQVVDRIAEMVTSAGSTGEAHRVTLKLQPEALGDVRIVLTVRDGAVHVQLSAHEAAARTLVEDSPELRRMLDLLGTPDARITVREVGTSQGGSWLSNQADQQATGQSNNESNGQRERDGEHNSTDSNNDQARTPGRSTATDGTDVVTSSSQRTQTVGSHRSTGVDLAM</sequence>
<organism evidence="3 4">
    <name type="scientific">Nocardioides daedukensis</name>
    <dbReference type="NCBI Taxonomy" id="634462"/>
    <lineage>
        <taxon>Bacteria</taxon>
        <taxon>Bacillati</taxon>
        <taxon>Actinomycetota</taxon>
        <taxon>Actinomycetes</taxon>
        <taxon>Propionibacteriales</taxon>
        <taxon>Nocardioidaceae</taxon>
        <taxon>Nocardioides</taxon>
    </lineage>
</organism>
<accession>A0A7Y9UPY1</accession>
<protein>
    <recommendedName>
        <fullName evidence="2">Flagellar hook-length control protein-like C-terminal domain-containing protein</fullName>
    </recommendedName>
</protein>
<evidence type="ECO:0000313" key="4">
    <source>
        <dbReference type="Proteomes" id="UP000540656"/>
    </source>
</evidence>
<keyword evidence="4" id="KW-1185">Reference proteome</keyword>
<comment type="caution">
    <text evidence="3">The sequence shown here is derived from an EMBL/GenBank/DDBJ whole genome shotgun (WGS) entry which is preliminary data.</text>
</comment>
<feature type="compositionally biased region" description="Basic and acidic residues" evidence="1">
    <location>
        <begin position="362"/>
        <end position="372"/>
    </location>
</feature>
<reference evidence="3 4" key="1">
    <citation type="submission" date="2020-07" db="EMBL/GenBank/DDBJ databases">
        <title>Sequencing the genomes of 1000 actinobacteria strains.</title>
        <authorList>
            <person name="Klenk H.-P."/>
        </authorList>
    </citation>
    <scope>NUCLEOTIDE SEQUENCE [LARGE SCALE GENOMIC DNA]</scope>
    <source>
        <strain evidence="3 4">DSM 23819</strain>
    </source>
</reference>
<dbReference type="EMBL" id="JACCAA010000001">
    <property type="protein sequence ID" value="NYG58722.1"/>
    <property type="molecule type" value="Genomic_DNA"/>
</dbReference>
<dbReference type="InterPro" id="IPR038610">
    <property type="entry name" value="FliK-like_C_sf"/>
</dbReference>
<feature type="compositionally biased region" description="Polar residues" evidence="1">
    <location>
        <begin position="373"/>
        <end position="410"/>
    </location>
</feature>
<evidence type="ECO:0000256" key="1">
    <source>
        <dbReference type="SAM" id="MobiDB-lite"/>
    </source>
</evidence>
<feature type="domain" description="Flagellar hook-length control protein-like C-terminal" evidence="2">
    <location>
        <begin position="268"/>
        <end position="339"/>
    </location>
</feature>
<dbReference type="InterPro" id="IPR021136">
    <property type="entry name" value="Flagellar_hook_control-like_C"/>
</dbReference>
<feature type="compositionally biased region" description="Polar residues" evidence="1">
    <location>
        <begin position="336"/>
        <end position="361"/>
    </location>
</feature>
<dbReference type="Pfam" id="PF02120">
    <property type="entry name" value="Flg_hook"/>
    <property type="match status" value="1"/>
</dbReference>
<dbReference type="AlphaFoldDB" id="A0A7Y9UPY1"/>
<proteinExistence type="predicted"/>
<dbReference type="RefSeq" id="WP_179501856.1">
    <property type="nucleotide sequence ID" value="NZ_JACCAA010000001.1"/>
</dbReference>
<feature type="region of interest" description="Disordered" evidence="1">
    <location>
        <begin position="336"/>
        <end position="417"/>
    </location>
</feature>